<name>A0A9W6QEC1_9PSEU</name>
<dbReference type="InterPro" id="IPR013094">
    <property type="entry name" value="AB_hydrolase_3"/>
</dbReference>
<dbReference type="EMBL" id="BSSD01000001">
    <property type="protein sequence ID" value="GLW89341.1"/>
    <property type="molecule type" value="Genomic_DNA"/>
</dbReference>
<sequence>MRGQRGPGRCERARPSSLDGRAPSGGRRTSMTLDPQVEQYRAERERQRVTPLYELTLAQARAEDLRSIQDAAGDPEPVAEVYDADASGVPVRVYRPATATTNVLVYFFGGGWTLGAIDTADAICRRLTNATGCVTVAVGYRLAPEWKFPAAVHDCHAATRWVAEQDWAGHVAVGGDSAGGNLAASVTLLARDNGPRLVHQLLVYPNTDHRADTASLRDNTDRYLFNRHSVAWYWDNYLADPADGADPLASPLRATDHGGLPPATVITAEYDPLRDEGEAYARVLAEAGVPTELTRFPGMAHGFFTMFGVLPAATRAVAIAAARLRAAFTDADRDGRTG</sequence>
<dbReference type="AlphaFoldDB" id="A0A9W6QEC1"/>
<evidence type="ECO:0000256" key="1">
    <source>
        <dbReference type="ARBA" id="ARBA00022801"/>
    </source>
</evidence>
<dbReference type="SUPFAM" id="SSF53474">
    <property type="entry name" value="alpha/beta-Hydrolases"/>
    <property type="match status" value="1"/>
</dbReference>
<reference evidence="4" key="1">
    <citation type="submission" date="2023-02" db="EMBL/GenBank/DDBJ databases">
        <title>Actinokineospora globicatena NBRC 15670.</title>
        <authorList>
            <person name="Ichikawa N."/>
            <person name="Sato H."/>
            <person name="Tonouchi N."/>
        </authorList>
    </citation>
    <scope>NUCLEOTIDE SEQUENCE</scope>
    <source>
        <strain evidence="4">NBRC 15670</strain>
    </source>
</reference>
<dbReference type="GO" id="GO:0016787">
    <property type="term" value="F:hydrolase activity"/>
    <property type="evidence" value="ECO:0007669"/>
    <property type="project" value="UniProtKB-KW"/>
</dbReference>
<evidence type="ECO:0000313" key="5">
    <source>
        <dbReference type="Proteomes" id="UP001165042"/>
    </source>
</evidence>
<organism evidence="4 5">
    <name type="scientific">Actinokineospora globicatena</name>
    <dbReference type="NCBI Taxonomy" id="103729"/>
    <lineage>
        <taxon>Bacteria</taxon>
        <taxon>Bacillati</taxon>
        <taxon>Actinomycetota</taxon>
        <taxon>Actinomycetes</taxon>
        <taxon>Pseudonocardiales</taxon>
        <taxon>Pseudonocardiaceae</taxon>
        <taxon>Actinokineospora</taxon>
    </lineage>
</organism>
<dbReference type="InterPro" id="IPR029058">
    <property type="entry name" value="AB_hydrolase_fold"/>
</dbReference>
<evidence type="ECO:0000313" key="4">
    <source>
        <dbReference type="EMBL" id="GLW89341.1"/>
    </source>
</evidence>
<dbReference type="Proteomes" id="UP001165042">
    <property type="component" value="Unassembled WGS sequence"/>
</dbReference>
<dbReference type="PANTHER" id="PTHR48081">
    <property type="entry name" value="AB HYDROLASE SUPERFAMILY PROTEIN C4A8.06C"/>
    <property type="match status" value="1"/>
</dbReference>
<dbReference type="Gene3D" id="3.40.50.1820">
    <property type="entry name" value="alpha/beta hydrolase"/>
    <property type="match status" value="1"/>
</dbReference>
<proteinExistence type="predicted"/>
<protein>
    <submittedName>
        <fullName evidence="4">Esterase</fullName>
    </submittedName>
</protein>
<accession>A0A9W6QEC1</accession>
<dbReference type="Pfam" id="PF07859">
    <property type="entry name" value="Abhydrolase_3"/>
    <property type="match status" value="1"/>
</dbReference>
<keyword evidence="1" id="KW-0378">Hydrolase</keyword>
<comment type="caution">
    <text evidence="4">The sequence shown here is derived from an EMBL/GenBank/DDBJ whole genome shotgun (WGS) entry which is preliminary data.</text>
</comment>
<gene>
    <name evidence="4" type="primary">aes</name>
    <name evidence="4" type="ORF">Aglo03_01570</name>
</gene>
<keyword evidence="5" id="KW-1185">Reference proteome</keyword>
<feature type="region of interest" description="Disordered" evidence="2">
    <location>
        <begin position="1"/>
        <end position="44"/>
    </location>
</feature>
<dbReference type="PANTHER" id="PTHR48081:SF8">
    <property type="entry name" value="ALPHA_BETA HYDROLASE FOLD-3 DOMAIN-CONTAINING PROTEIN-RELATED"/>
    <property type="match status" value="1"/>
</dbReference>
<evidence type="ECO:0000259" key="3">
    <source>
        <dbReference type="Pfam" id="PF07859"/>
    </source>
</evidence>
<evidence type="ECO:0000256" key="2">
    <source>
        <dbReference type="SAM" id="MobiDB-lite"/>
    </source>
</evidence>
<dbReference type="InterPro" id="IPR050300">
    <property type="entry name" value="GDXG_lipolytic_enzyme"/>
</dbReference>
<feature type="domain" description="Alpha/beta hydrolase fold-3" evidence="3">
    <location>
        <begin position="104"/>
        <end position="304"/>
    </location>
</feature>